<proteinExistence type="predicted"/>
<dbReference type="Proteomes" id="UP000799755">
    <property type="component" value="Unassembled WGS sequence"/>
</dbReference>
<evidence type="ECO:0000313" key="1">
    <source>
        <dbReference type="EMBL" id="KAF2470159.1"/>
    </source>
</evidence>
<organism evidence="1 2">
    <name type="scientific">Lindgomyces ingoldianus</name>
    <dbReference type="NCBI Taxonomy" id="673940"/>
    <lineage>
        <taxon>Eukaryota</taxon>
        <taxon>Fungi</taxon>
        <taxon>Dikarya</taxon>
        <taxon>Ascomycota</taxon>
        <taxon>Pezizomycotina</taxon>
        <taxon>Dothideomycetes</taxon>
        <taxon>Pleosporomycetidae</taxon>
        <taxon>Pleosporales</taxon>
        <taxon>Lindgomycetaceae</taxon>
        <taxon>Lindgomyces</taxon>
    </lineage>
</organism>
<protein>
    <submittedName>
        <fullName evidence="1">Uncharacterized protein</fullName>
    </submittedName>
</protein>
<gene>
    <name evidence="1" type="ORF">BDR25DRAFT_355869</name>
</gene>
<accession>A0ACB6QT42</accession>
<comment type="caution">
    <text evidence="1">The sequence shown here is derived from an EMBL/GenBank/DDBJ whole genome shotgun (WGS) entry which is preliminary data.</text>
</comment>
<reference evidence="1" key="1">
    <citation type="journal article" date="2020" name="Stud. Mycol.">
        <title>101 Dothideomycetes genomes: a test case for predicting lifestyles and emergence of pathogens.</title>
        <authorList>
            <person name="Haridas S."/>
            <person name="Albert R."/>
            <person name="Binder M."/>
            <person name="Bloem J."/>
            <person name="Labutti K."/>
            <person name="Salamov A."/>
            <person name="Andreopoulos B."/>
            <person name="Baker S."/>
            <person name="Barry K."/>
            <person name="Bills G."/>
            <person name="Bluhm B."/>
            <person name="Cannon C."/>
            <person name="Castanera R."/>
            <person name="Culley D."/>
            <person name="Daum C."/>
            <person name="Ezra D."/>
            <person name="Gonzalez J."/>
            <person name="Henrissat B."/>
            <person name="Kuo A."/>
            <person name="Liang C."/>
            <person name="Lipzen A."/>
            <person name="Lutzoni F."/>
            <person name="Magnuson J."/>
            <person name="Mondo S."/>
            <person name="Nolan M."/>
            <person name="Ohm R."/>
            <person name="Pangilinan J."/>
            <person name="Park H.-J."/>
            <person name="Ramirez L."/>
            <person name="Alfaro M."/>
            <person name="Sun H."/>
            <person name="Tritt A."/>
            <person name="Yoshinaga Y."/>
            <person name="Zwiers L.-H."/>
            <person name="Turgeon B."/>
            <person name="Goodwin S."/>
            <person name="Spatafora J."/>
            <person name="Crous P."/>
            <person name="Grigoriev I."/>
        </authorList>
    </citation>
    <scope>NUCLEOTIDE SEQUENCE</scope>
    <source>
        <strain evidence="1">ATCC 200398</strain>
    </source>
</reference>
<dbReference type="EMBL" id="MU003509">
    <property type="protein sequence ID" value="KAF2470159.1"/>
    <property type="molecule type" value="Genomic_DNA"/>
</dbReference>
<sequence>MSGVIYDRDLHPVDILLSTSKKKEGILLDWLQDYCIHCTCNHTSPSFLTPRSSEKHALYHDPCSLHPTSSKLPTQTLHPNVKIRTEHKVIVCGTFIENALLSSDSEAVVQTADLFRKEVRTGSLCFAFFTAAFSLRTVGSDAVKDIGDTTGLVASEIEFCSKVQPQQTQSRFTSSLQFELIRVRPEQVGGPPYFHFTAVNMIQDPDASFEKEIQVLKRLEHIRELQNTSQNISYSSNPKSRLQKEYNISYKRLDALSAISALSRVFDEPSQEFDVKQLTYSFYYSTNSGNAPRFLKNSFLYSTDLPLRITIMSMNTTPRLQMSDIHLRVIRLITFRLVLPFASIEVKDKPKSANKTFPRNQSAVVTHTKRSAAWMIKALARFNGCISCPYSFRRTRRRAMNCFMYPIIPLLKAAAQSAYFLAHSLKVSKLRGLSTCPCPPHPKIAVGPKGRDSPCLKLIEFHIAFGYRKPVIKKAEVNKTTKDIQATKDLKNDIRLFQIVYTNLDSVSFGEKAAQLPSQCLLCSGVGWYG</sequence>
<keyword evidence="2" id="KW-1185">Reference proteome</keyword>
<name>A0ACB6QT42_9PLEO</name>
<evidence type="ECO:0000313" key="2">
    <source>
        <dbReference type="Proteomes" id="UP000799755"/>
    </source>
</evidence>